<name>A0A9W8QZT0_9HYPO</name>
<protein>
    <submittedName>
        <fullName evidence="2">Uncharacterized protein</fullName>
    </submittedName>
</protein>
<dbReference type="AlphaFoldDB" id="A0A9W8QZT0"/>
<feature type="compositionally biased region" description="Low complexity" evidence="1">
    <location>
        <begin position="271"/>
        <end position="283"/>
    </location>
</feature>
<feature type="compositionally biased region" description="Acidic residues" evidence="1">
    <location>
        <begin position="192"/>
        <end position="216"/>
    </location>
</feature>
<evidence type="ECO:0000256" key="1">
    <source>
        <dbReference type="SAM" id="MobiDB-lite"/>
    </source>
</evidence>
<organism evidence="2 3">
    <name type="scientific">Fusarium falciforme</name>
    <dbReference type="NCBI Taxonomy" id="195108"/>
    <lineage>
        <taxon>Eukaryota</taxon>
        <taxon>Fungi</taxon>
        <taxon>Dikarya</taxon>
        <taxon>Ascomycota</taxon>
        <taxon>Pezizomycotina</taxon>
        <taxon>Sordariomycetes</taxon>
        <taxon>Hypocreomycetidae</taxon>
        <taxon>Hypocreales</taxon>
        <taxon>Nectriaceae</taxon>
        <taxon>Fusarium</taxon>
        <taxon>Fusarium solani species complex</taxon>
    </lineage>
</organism>
<feature type="compositionally biased region" description="Basic and acidic residues" evidence="1">
    <location>
        <begin position="221"/>
        <end position="240"/>
    </location>
</feature>
<dbReference type="Proteomes" id="UP001152087">
    <property type="component" value="Unassembled WGS sequence"/>
</dbReference>
<proteinExistence type="predicted"/>
<reference evidence="2" key="1">
    <citation type="submission" date="2022-09" db="EMBL/GenBank/DDBJ databases">
        <title>Fusarium specimens isolated from Avocado Roots.</title>
        <authorList>
            <person name="Stajich J."/>
            <person name="Roper C."/>
            <person name="Heimlech-Rivalta G."/>
        </authorList>
    </citation>
    <scope>NUCLEOTIDE SEQUENCE</scope>
    <source>
        <strain evidence="2">A02</strain>
    </source>
</reference>
<keyword evidence="3" id="KW-1185">Reference proteome</keyword>
<feature type="region of interest" description="Disordered" evidence="1">
    <location>
        <begin position="146"/>
        <end position="371"/>
    </location>
</feature>
<accession>A0A9W8QZT0</accession>
<gene>
    <name evidence="2" type="ORF">NW755_011471</name>
</gene>
<sequence>MTTNADYTFTPHPSPEEIQDQWSVRLLHLNDEGDNHAITTRLRSIWRDNWWKYPDDIKFSFVSATFKTAITKSNAKGPSAHLLYKASVNCSKRDFDWGLWLVLRVIYYDVHQDLTDSRARLKRLNFRGGDACKLIRQRYPDVDVLRENVPPTFPPRPPSWTSLGDRGPGSSLRPETGSTDNRSTSNQASTGESDEITDSGTDSDDETSVDESDDSPPPDNATREVKKEAKAHTLTPDRDGGSPSRENLVLPPSSLDAATGIAPDDSTQHVNSSTSDSSPTSNDGTNKVASEQGPVGESDHHCEKATDASIDSNGRPDESIGVPKSLPKRSMSDDEEEDSPCGEHTQKRRCTSSDQSHPTESEAMPNSDLQKATFGEDLDRIHELWKKTFNEKVAEIVSQQVAQRTEGLQPRIKDEMTQFLSEIFGSTENSGLSNIAQRVIDTLAEQMASKMAQQVIQQISQQLTRELASELQPEADQQLANCLTQIMMDKLFGSTGTPGL</sequence>
<evidence type="ECO:0000313" key="2">
    <source>
        <dbReference type="EMBL" id="KAJ4180935.1"/>
    </source>
</evidence>
<feature type="compositionally biased region" description="Basic and acidic residues" evidence="1">
    <location>
        <begin position="297"/>
        <end position="306"/>
    </location>
</feature>
<comment type="caution">
    <text evidence="2">The sequence shown here is derived from an EMBL/GenBank/DDBJ whole genome shotgun (WGS) entry which is preliminary data.</text>
</comment>
<dbReference type="OrthoDB" id="5106956at2759"/>
<dbReference type="EMBL" id="JAOQAV010000044">
    <property type="protein sequence ID" value="KAJ4180935.1"/>
    <property type="molecule type" value="Genomic_DNA"/>
</dbReference>
<feature type="compositionally biased region" description="Polar residues" evidence="1">
    <location>
        <begin position="176"/>
        <end position="191"/>
    </location>
</feature>
<evidence type="ECO:0000313" key="3">
    <source>
        <dbReference type="Proteomes" id="UP001152087"/>
    </source>
</evidence>